<sequence length="264" mass="30765">MYRIGQLAKEAQVSIRTLRYYDELGLLKPSIVTESGYRYYSAEDTVTLYTILALKQLGFSLLQIREMLTEHPKEEQWKTSLHYQLQAVKEEKQRLQQLEDALQVALNAIEIKEKLQAEDLRLFLEAAQAGTQQRQQFRARHFTPTEQAILANLPELHTDDPKTQTWTRLLREVREHMHEPPDSPASQRLAEEIVAYADELFQGNEELTGKYWELIRPQPGQPARLYGLDAETMTYIDAIVDWYIAQTEHNENATNTERNETENC</sequence>
<reference evidence="4" key="1">
    <citation type="submission" date="2018-12" db="EMBL/GenBank/DDBJ databases">
        <title>Novel natural products biosynthetic potential of the class Ktedonobacteria.</title>
        <authorList>
            <person name="Zheng Y."/>
            <person name="Saitou A."/>
            <person name="Wang C.M."/>
            <person name="Toyoda A."/>
            <person name="Minakuchi Y."/>
            <person name="Sekiguchi Y."/>
            <person name="Ueda K."/>
            <person name="Takano H."/>
            <person name="Sakai Y."/>
            <person name="Yokota A."/>
            <person name="Yabe S."/>
        </authorList>
    </citation>
    <scope>NUCLEOTIDE SEQUENCE</scope>
    <source>
        <strain evidence="4">COM3</strain>
    </source>
</reference>
<proteinExistence type="predicted"/>
<dbReference type="SUPFAM" id="SSF46955">
    <property type="entry name" value="Putative DNA-binding domain"/>
    <property type="match status" value="1"/>
</dbReference>
<dbReference type="Pfam" id="PF13411">
    <property type="entry name" value="MerR_1"/>
    <property type="match status" value="1"/>
</dbReference>
<dbReference type="InterPro" id="IPR000551">
    <property type="entry name" value="MerR-type_HTH_dom"/>
</dbReference>
<evidence type="ECO:0000256" key="1">
    <source>
        <dbReference type="ARBA" id="ARBA00023125"/>
    </source>
</evidence>
<dbReference type="InterPro" id="IPR047057">
    <property type="entry name" value="MerR_fam"/>
</dbReference>
<dbReference type="CDD" id="cd01106">
    <property type="entry name" value="HTH_TipAL-Mta"/>
    <property type="match status" value="1"/>
</dbReference>
<feature type="domain" description="HTH merR-type" evidence="3">
    <location>
        <begin position="1"/>
        <end position="70"/>
    </location>
</feature>
<dbReference type="InterPro" id="IPR009061">
    <property type="entry name" value="DNA-bd_dom_put_sf"/>
</dbReference>
<feature type="coiled-coil region" evidence="2">
    <location>
        <begin position="81"/>
        <end position="118"/>
    </location>
</feature>
<dbReference type="GO" id="GO:0003677">
    <property type="term" value="F:DNA binding"/>
    <property type="evidence" value="ECO:0007669"/>
    <property type="project" value="UniProtKB-KW"/>
</dbReference>
<dbReference type="EMBL" id="AP019376">
    <property type="protein sequence ID" value="BBH87108.1"/>
    <property type="molecule type" value="Genomic_DNA"/>
</dbReference>
<dbReference type="PANTHER" id="PTHR30204:SF96">
    <property type="entry name" value="CHROMOSOME-ANCHORING PROTEIN RACA"/>
    <property type="match status" value="1"/>
</dbReference>
<protein>
    <submittedName>
        <fullName evidence="4">MerR family transcriptional regulator</fullName>
    </submittedName>
</protein>
<gene>
    <name evidence="4" type="primary">mta</name>
    <name evidence="4" type="ORF">KTC_18590</name>
</gene>
<name>A0A455SIB0_9CHLR</name>
<dbReference type="AlphaFoldDB" id="A0A455SIB0"/>
<dbReference type="Gene3D" id="1.10.1660.10">
    <property type="match status" value="1"/>
</dbReference>
<keyword evidence="1" id="KW-0238">DNA-binding</keyword>
<keyword evidence="2" id="KW-0175">Coiled coil</keyword>
<dbReference type="SMART" id="SM00422">
    <property type="entry name" value="HTH_MERR"/>
    <property type="match status" value="1"/>
</dbReference>
<dbReference type="PANTHER" id="PTHR30204">
    <property type="entry name" value="REDOX-CYCLING DRUG-SENSING TRANSCRIPTIONAL ACTIVATOR SOXR"/>
    <property type="match status" value="1"/>
</dbReference>
<accession>A0A455SIB0</accession>
<dbReference type="PROSITE" id="PS50937">
    <property type="entry name" value="HTH_MERR_2"/>
    <property type="match status" value="1"/>
</dbReference>
<dbReference type="PRINTS" id="PR00040">
    <property type="entry name" value="HTHMERR"/>
</dbReference>
<evidence type="ECO:0000313" key="4">
    <source>
        <dbReference type="EMBL" id="BBH87108.1"/>
    </source>
</evidence>
<dbReference type="PROSITE" id="PS00552">
    <property type="entry name" value="HTH_MERR_1"/>
    <property type="match status" value="1"/>
</dbReference>
<evidence type="ECO:0000256" key="2">
    <source>
        <dbReference type="SAM" id="Coils"/>
    </source>
</evidence>
<evidence type="ECO:0000259" key="3">
    <source>
        <dbReference type="PROSITE" id="PS50937"/>
    </source>
</evidence>
<organism evidence="4">
    <name type="scientific">Thermosporothrix sp. COM3</name>
    <dbReference type="NCBI Taxonomy" id="2490863"/>
    <lineage>
        <taxon>Bacteria</taxon>
        <taxon>Bacillati</taxon>
        <taxon>Chloroflexota</taxon>
        <taxon>Ktedonobacteria</taxon>
        <taxon>Ktedonobacterales</taxon>
        <taxon>Thermosporotrichaceae</taxon>
        <taxon>Thermosporothrix</taxon>
    </lineage>
</organism>
<dbReference type="GO" id="GO:0003700">
    <property type="term" value="F:DNA-binding transcription factor activity"/>
    <property type="evidence" value="ECO:0007669"/>
    <property type="project" value="InterPro"/>
</dbReference>